<dbReference type="PANTHER" id="PTHR13174:SF3">
    <property type="entry name" value="D-GLUCURONYL C5-EPIMERASE"/>
    <property type="match status" value="1"/>
</dbReference>
<protein>
    <submittedName>
        <fullName evidence="3">D-glucuronyl C5-epimerase C-terminus</fullName>
    </submittedName>
</protein>
<evidence type="ECO:0000256" key="1">
    <source>
        <dbReference type="SAM" id="SignalP"/>
    </source>
</evidence>
<dbReference type="InterPro" id="IPR012341">
    <property type="entry name" value="6hp_glycosidase-like_sf"/>
</dbReference>
<dbReference type="RefSeq" id="WP_073214838.1">
    <property type="nucleotide sequence ID" value="NZ_FNNS01000003.1"/>
</dbReference>
<dbReference type="AlphaFoldDB" id="A0A1M6BYW1"/>
<dbReference type="Proteomes" id="UP000184172">
    <property type="component" value="Unassembled WGS sequence"/>
</dbReference>
<dbReference type="STRING" id="797419.SAMN05216556_10388"/>
<dbReference type="SUPFAM" id="SSF48208">
    <property type="entry name" value="Six-hairpin glycosidases"/>
    <property type="match status" value="1"/>
</dbReference>
<evidence type="ECO:0000259" key="2">
    <source>
        <dbReference type="Pfam" id="PF06662"/>
    </source>
</evidence>
<dbReference type="InterPro" id="IPR008928">
    <property type="entry name" value="6-hairpin_glycosidase_sf"/>
</dbReference>
<organism evidence="3 4">
    <name type="scientific">Aequorivita viscosa</name>
    <dbReference type="NCBI Taxonomy" id="797419"/>
    <lineage>
        <taxon>Bacteria</taxon>
        <taxon>Pseudomonadati</taxon>
        <taxon>Bacteroidota</taxon>
        <taxon>Flavobacteriia</taxon>
        <taxon>Flavobacteriales</taxon>
        <taxon>Flavobacteriaceae</taxon>
        <taxon>Aequorivita</taxon>
    </lineage>
</organism>
<feature type="chain" id="PRO_5009916231" evidence="1">
    <location>
        <begin position="22"/>
        <end position="516"/>
    </location>
</feature>
<reference evidence="4" key="1">
    <citation type="submission" date="2016-11" db="EMBL/GenBank/DDBJ databases">
        <authorList>
            <person name="Varghese N."/>
            <person name="Submissions S."/>
        </authorList>
    </citation>
    <scope>NUCLEOTIDE SEQUENCE [LARGE SCALE GENOMIC DNA]</scope>
    <source>
        <strain evidence="4">DSM 26349</strain>
    </source>
</reference>
<gene>
    <name evidence="3" type="ORF">SAMN04487908_10388</name>
</gene>
<dbReference type="InterPro" id="IPR008979">
    <property type="entry name" value="Galactose-bd-like_sf"/>
</dbReference>
<keyword evidence="4" id="KW-1185">Reference proteome</keyword>
<feature type="signal peptide" evidence="1">
    <location>
        <begin position="1"/>
        <end position="21"/>
    </location>
</feature>
<proteinExistence type="predicted"/>
<dbReference type="Gene3D" id="2.60.120.260">
    <property type="entry name" value="Galactose-binding domain-like"/>
    <property type="match status" value="1"/>
</dbReference>
<sequence length="516" mass="59316">MNSYSAKFAIVLLLVSVISSCSDKNKQQADQTKVDAISKSDTISLSESLAKRFKNTYDNHIVTFNDGTTMDISKPLQFDSIKEVSHTFFVGDNIEPIEDLETDSNGVAILDGNYHPTVIGKVALKAINYYKKTKSEAAKKVFLDQMKWAEKNFYETDNYGFWYFEVSAPLYHLEPGWTSAFSQGLLLNASLEAYRLTGDKKYTRLIEKGLKAYMVPVENGGFLRGWDEGELWFEEYGTERPSRVLNGTIYGLEGVYNVYRDLNSQLALKIFESGVETIKNHLEDYDAKYTSRYSLADWKNEISQENYHEGHVIQLLWLYEVSGDEIFKKYAQIFLNSDLGGFMTRSIYKLDKPKITNVEASFCIDCEKHGPENLTDELWAHGNYWSAHKPADLIVDFGDEKENISGVTLYHVSAQSVNVNFDIFAFNSDTNEWSLVQKFDTKHIKDRVAGYNETGKFETFIEHYKIFEPLNGRKVKISFYADANNIIAIRELNFNYDRKKELDYIISRMKNRIANP</sequence>
<dbReference type="PANTHER" id="PTHR13174">
    <property type="entry name" value="D-GLUCURONYL C5-EPIMERASE"/>
    <property type="match status" value="1"/>
</dbReference>
<dbReference type="SUPFAM" id="SSF49785">
    <property type="entry name" value="Galactose-binding domain-like"/>
    <property type="match status" value="1"/>
</dbReference>
<keyword evidence="1" id="KW-0732">Signal</keyword>
<dbReference type="Gene3D" id="1.50.10.10">
    <property type="match status" value="1"/>
</dbReference>
<evidence type="ECO:0000313" key="3">
    <source>
        <dbReference type="EMBL" id="SHI53833.1"/>
    </source>
</evidence>
<dbReference type="EMBL" id="FQYV01000003">
    <property type="protein sequence ID" value="SHI53833.1"/>
    <property type="molecule type" value="Genomic_DNA"/>
</dbReference>
<dbReference type="InterPro" id="IPR010598">
    <property type="entry name" value="C5-epim_C"/>
</dbReference>
<evidence type="ECO:0000313" key="4">
    <source>
        <dbReference type="Proteomes" id="UP000184172"/>
    </source>
</evidence>
<dbReference type="PROSITE" id="PS51257">
    <property type="entry name" value="PROKAR_LIPOPROTEIN"/>
    <property type="match status" value="1"/>
</dbReference>
<dbReference type="GO" id="GO:0047464">
    <property type="term" value="F:heparosan-N-sulfate-glucuronate 5-epimerase activity"/>
    <property type="evidence" value="ECO:0007669"/>
    <property type="project" value="InterPro"/>
</dbReference>
<dbReference type="GO" id="GO:0015012">
    <property type="term" value="P:heparan sulfate proteoglycan biosynthetic process"/>
    <property type="evidence" value="ECO:0007669"/>
    <property type="project" value="InterPro"/>
</dbReference>
<dbReference type="OrthoDB" id="7888928at2"/>
<dbReference type="InterPro" id="IPR039721">
    <property type="entry name" value="C5-epimerase"/>
</dbReference>
<feature type="domain" description="D-glucuronyl C5-epimerase C-terminal" evidence="2">
    <location>
        <begin position="157"/>
        <end position="333"/>
    </location>
</feature>
<name>A0A1M6BYW1_9FLAO</name>
<dbReference type="Pfam" id="PF06662">
    <property type="entry name" value="C5-epim_C"/>
    <property type="match status" value="1"/>
</dbReference>
<accession>A0A1M6BYW1</accession>
<dbReference type="GO" id="GO:0005975">
    <property type="term" value="P:carbohydrate metabolic process"/>
    <property type="evidence" value="ECO:0007669"/>
    <property type="project" value="InterPro"/>
</dbReference>